<feature type="transmembrane region" description="Helical" evidence="1">
    <location>
        <begin position="145"/>
        <end position="168"/>
    </location>
</feature>
<name>A0A481YZK5_9VIRU</name>
<evidence type="ECO:0000256" key="1">
    <source>
        <dbReference type="SAM" id="Phobius"/>
    </source>
</evidence>
<organism evidence="2">
    <name type="scientific">Mimivirus LCMiAC01</name>
    <dbReference type="NCBI Taxonomy" id="2506608"/>
    <lineage>
        <taxon>Viruses</taxon>
        <taxon>Varidnaviria</taxon>
        <taxon>Bamfordvirae</taxon>
        <taxon>Nucleocytoviricota</taxon>
        <taxon>Megaviricetes</taxon>
        <taxon>Imitervirales</taxon>
        <taxon>Mimiviridae</taxon>
        <taxon>Klosneuvirinae</taxon>
    </lineage>
</organism>
<dbReference type="EMBL" id="MK500395">
    <property type="protein sequence ID" value="QBK88682.1"/>
    <property type="molecule type" value="Genomic_DNA"/>
</dbReference>
<reference evidence="2" key="1">
    <citation type="journal article" date="2019" name="MBio">
        <title>Virus Genomes from Deep Sea Sediments Expand the Ocean Megavirome and Support Independent Origins of Viral Gigantism.</title>
        <authorList>
            <person name="Backstrom D."/>
            <person name="Yutin N."/>
            <person name="Jorgensen S.L."/>
            <person name="Dharamshi J."/>
            <person name="Homa F."/>
            <person name="Zaremba-Niedwiedzka K."/>
            <person name="Spang A."/>
            <person name="Wolf Y.I."/>
            <person name="Koonin E.V."/>
            <person name="Ettema T.J."/>
        </authorList>
    </citation>
    <scope>NUCLEOTIDE SEQUENCE</scope>
</reference>
<evidence type="ECO:0000313" key="2">
    <source>
        <dbReference type="EMBL" id="QBK88682.1"/>
    </source>
</evidence>
<protein>
    <recommendedName>
        <fullName evidence="3">Transmembrane protein</fullName>
    </recommendedName>
</protein>
<feature type="transmembrane region" description="Helical" evidence="1">
    <location>
        <begin position="50"/>
        <end position="71"/>
    </location>
</feature>
<feature type="transmembrane region" description="Helical" evidence="1">
    <location>
        <begin position="103"/>
        <end position="125"/>
    </location>
</feature>
<keyword evidence="1" id="KW-0812">Transmembrane</keyword>
<keyword evidence="1" id="KW-0472">Membrane</keyword>
<evidence type="ECO:0008006" key="3">
    <source>
        <dbReference type="Google" id="ProtNLM"/>
    </source>
</evidence>
<keyword evidence="1" id="KW-1133">Transmembrane helix</keyword>
<feature type="transmembrane region" description="Helical" evidence="1">
    <location>
        <begin position="77"/>
        <end position="96"/>
    </location>
</feature>
<sequence length="252" mass="28228">MHYPITQPVVSADIPLLVNGGQVNSAVPVATTEGRTCCQRWKAYHNNYPMVLLVNSIIHLVLTILGTPLTFIRVFSIPISVIFARIVASMMCFVMLKKKSPVFVGLFTGMMTLCWIQTLYSFTLSCTGDFFWMVNHAGHLFSDPLFIGFFVSIFLYTIIIWITQWILIKDSVLLLYYRYLKEKALTTGGDVTTEEVAVSPIASPDSVFVPQAVPTMLESQTITIPFPLQKFSPQPQFDSVVSPVYQPVEDGL</sequence>
<gene>
    <name evidence="2" type="ORF">LCMiAC01_03600</name>
</gene>
<proteinExistence type="predicted"/>
<accession>A0A481YZK5</accession>